<proteinExistence type="predicted"/>
<comment type="caution">
    <text evidence="1">The sequence shown here is derived from an EMBL/GenBank/DDBJ whole genome shotgun (WGS) entry which is preliminary data.</text>
</comment>
<evidence type="ECO:0000313" key="2">
    <source>
        <dbReference type="Proteomes" id="UP000013909"/>
    </source>
</evidence>
<evidence type="ECO:0008006" key="3">
    <source>
        <dbReference type="Google" id="ProtNLM"/>
    </source>
</evidence>
<dbReference type="RefSeq" id="WP_010853130.1">
    <property type="nucleotide sequence ID" value="NZ_AQHR01000031.1"/>
</dbReference>
<accession>R7ZWW7</accession>
<sequence>MRVSFFLALAISILFSCGKDSDRSTTGSSTNLTITVDTIWVDPGEEIIFLQDNLFLSDLSPDRKYLINFDRANLVAERINLDNLSLERKIRFEKDGPNALPIYFGGFKIMSNEQLLVWNYGFYKVFDQNTQLVSDLGLEKIAAEFLSGSDCYPIGLFEDQKNKDRLIGVFIKWAERSYFILDFDLAAQTFTKTELPELNQLQKFSVNILHDGNFAGAYGVAVRALTTGENLLITNNSLNEVLVYDLETYSTYSKAWDSDFFGTGKSYFPPKEVENASGQIEDIIRTIKEDIVFENFFWDSAQRRFYRFASSEHFAEEKDQYGRYVPTRADIYLSIFDENLDLLAEALIPELKTTPKKHFLKDDKIWIFENIEDELAFIRLGLE</sequence>
<reference evidence="1 2" key="1">
    <citation type="submission" date="2013-02" db="EMBL/GenBank/DDBJ databases">
        <title>A novel strain isolated from Lonar lake, Maharashtra, India.</title>
        <authorList>
            <person name="Singh A."/>
        </authorList>
    </citation>
    <scope>NUCLEOTIDE SEQUENCE [LARGE SCALE GENOMIC DNA]</scope>
    <source>
        <strain evidence="1 2">AK24</strain>
    </source>
</reference>
<dbReference type="EMBL" id="AQHR01000031">
    <property type="protein sequence ID" value="EON78513.1"/>
    <property type="molecule type" value="Genomic_DNA"/>
</dbReference>
<keyword evidence="2" id="KW-1185">Reference proteome</keyword>
<dbReference type="Proteomes" id="UP000013909">
    <property type="component" value="Unassembled WGS sequence"/>
</dbReference>
<protein>
    <recommendedName>
        <fullName evidence="3">Lipoprotein</fullName>
    </recommendedName>
</protein>
<dbReference type="PROSITE" id="PS51257">
    <property type="entry name" value="PROKAR_LIPOPROTEIN"/>
    <property type="match status" value="1"/>
</dbReference>
<dbReference type="OrthoDB" id="833511at2"/>
<evidence type="ECO:0000313" key="1">
    <source>
        <dbReference type="EMBL" id="EON78513.1"/>
    </source>
</evidence>
<gene>
    <name evidence="1" type="ORF">ADIS_0982</name>
</gene>
<organism evidence="1 2">
    <name type="scientific">Lunatimonas lonarensis</name>
    <dbReference type="NCBI Taxonomy" id="1232681"/>
    <lineage>
        <taxon>Bacteria</taxon>
        <taxon>Pseudomonadati</taxon>
        <taxon>Bacteroidota</taxon>
        <taxon>Cytophagia</taxon>
        <taxon>Cytophagales</taxon>
        <taxon>Cyclobacteriaceae</taxon>
    </lineage>
</organism>
<name>R7ZWW7_9BACT</name>
<dbReference type="AlphaFoldDB" id="R7ZWW7"/>
<dbReference type="Pfam" id="PF13970">
    <property type="entry name" value="DUF4221"/>
    <property type="match status" value="1"/>
</dbReference>
<dbReference type="InterPro" id="IPR025316">
    <property type="entry name" value="DUF4221"/>
</dbReference>